<comment type="subcellular location">
    <subcellularLocation>
        <location evidence="1">Cell inner membrane</location>
        <topology evidence="1">Multi-pass membrane protein</topology>
    </subcellularLocation>
</comment>
<keyword evidence="5" id="KW-0598">Phosphotransferase system</keyword>
<proteinExistence type="predicted"/>
<feature type="transmembrane region" description="Helical" evidence="9">
    <location>
        <begin position="55"/>
        <end position="77"/>
    </location>
</feature>
<organism evidence="11 12">
    <name type="scientific">Anaerostipes hadrus</name>
    <dbReference type="NCBI Taxonomy" id="649756"/>
    <lineage>
        <taxon>Bacteria</taxon>
        <taxon>Bacillati</taxon>
        <taxon>Bacillota</taxon>
        <taxon>Clostridia</taxon>
        <taxon>Lachnospirales</taxon>
        <taxon>Lachnospiraceae</taxon>
        <taxon>Anaerostipes</taxon>
    </lineage>
</organism>
<dbReference type="GO" id="GO:0008982">
    <property type="term" value="F:protein-N(PI)-phosphohistidine-sugar phosphotransferase activity"/>
    <property type="evidence" value="ECO:0007669"/>
    <property type="project" value="InterPro"/>
</dbReference>
<keyword evidence="4 11" id="KW-0762">Sugar transport</keyword>
<dbReference type="GO" id="GO:0005886">
    <property type="term" value="C:plasma membrane"/>
    <property type="evidence" value="ECO:0007669"/>
    <property type="project" value="UniProtKB-SubCell"/>
</dbReference>
<feature type="transmembrane region" description="Helical" evidence="9">
    <location>
        <begin position="316"/>
        <end position="338"/>
    </location>
</feature>
<keyword evidence="3" id="KW-1003">Cell membrane</keyword>
<feature type="transmembrane region" description="Helical" evidence="9">
    <location>
        <begin position="252"/>
        <end position="271"/>
    </location>
</feature>
<feature type="domain" description="PTS EIIC type-2" evidence="10">
    <location>
        <begin position="8"/>
        <end position="344"/>
    </location>
</feature>
<sequence length="344" mass="35836">MRDVIDDIKEAFLTGVSYMLPFVVAGGILVALGFLLGGYNIPSVEPYGSTFASTIFWIGKIGLGTFMVPVLGAYVAYSIADKPGICVGMFGGWMATDPWGLGYQSGFIGALIAGIIAGYLVNALKKIPLPNAIRSLLPTLIIPVVGCAAICLLMHYVIGGPLGALTQALTKLLNDLGTGNLILLGIVQGCVLAFDMGGPCNKVAYAFALACMETGNYAPMAANFVACCAPPLAVALAMLIAPKKFTDEDRSGIPGCFAGALCMITEFAIPYAAKNIKYIPCFMVGSAAGAVISYLWGITIRAPHGGVFVVFAMNKVLPFFITLLIAGAISAALIVLVTKPQEEA</sequence>
<evidence type="ECO:0000256" key="4">
    <source>
        <dbReference type="ARBA" id="ARBA00022597"/>
    </source>
</evidence>
<dbReference type="InterPro" id="IPR050864">
    <property type="entry name" value="Bacterial_PTS_Sugar_Transport"/>
</dbReference>
<dbReference type="PROSITE" id="PS51104">
    <property type="entry name" value="PTS_EIIC_TYPE_2"/>
    <property type="match status" value="1"/>
</dbReference>
<evidence type="ECO:0000256" key="3">
    <source>
        <dbReference type="ARBA" id="ARBA00022475"/>
    </source>
</evidence>
<feature type="transmembrane region" description="Helical" evidence="9">
    <location>
        <begin position="12"/>
        <end position="35"/>
    </location>
</feature>
<evidence type="ECO:0000256" key="9">
    <source>
        <dbReference type="SAM" id="Phobius"/>
    </source>
</evidence>
<dbReference type="NCBIfam" id="TIGR01427">
    <property type="entry name" value="PTS_IIC_fructo"/>
    <property type="match status" value="1"/>
</dbReference>
<evidence type="ECO:0000313" key="11">
    <source>
        <dbReference type="EMBL" id="AQP39816.1"/>
    </source>
</evidence>
<dbReference type="GO" id="GO:0005351">
    <property type="term" value="F:carbohydrate:proton symporter activity"/>
    <property type="evidence" value="ECO:0007669"/>
    <property type="project" value="InterPro"/>
</dbReference>
<dbReference type="EMBL" id="CP012098">
    <property type="protein sequence ID" value="AQP39816.1"/>
    <property type="molecule type" value="Genomic_DNA"/>
</dbReference>
<evidence type="ECO:0000256" key="5">
    <source>
        <dbReference type="ARBA" id="ARBA00022683"/>
    </source>
</evidence>
<evidence type="ECO:0000256" key="6">
    <source>
        <dbReference type="ARBA" id="ARBA00022692"/>
    </source>
</evidence>
<evidence type="ECO:0000313" key="12">
    <source>
        <dbReference type="Proteomes" id="UP000188159"/>
    </source>
</evidence>
<dbReference type="AlphaFoldDB" id="A0A1Q2C7V9"/>
<dbReference type="GO" id="GO:0009401">
    <property type="term" value="P:phosphoenolpyruvate-dependent sugar phosphotransferase system"/>
    <property type="evidence" value="ECO:0007669"/>
    <property type="project" value="UniProtKB-KW"/>
</dbReference>
<evidence type="ECO:0000256" key="8">
    <source>
        <dbReference type="ARBA" id="ARBA00023136"/>
    </source>
</evidence>
<dbReference type="InterPro" id="IPR013014">
    <property type="entry name" value="PTS_EIIC_2"/>
</dbReference>
<keyword evidence="8 9" id="KW-0472">Membrane</keyword>
<feature type="transmembrane region" description="Helical" evidence="9">
    <location>
        <begin position="217"/>
        <end position="240"/>
    </location>
</feature>
<keyword evidence="6 9" id="KW-0812">Transmembrane</keyword>
<evidence type="ECO:0000256" key="7">
    <source>
        <dbReference type="ARBA" id="ARBA00022989"/>
    </source>
</evidence>
<keyword evidence="2" id="KW-0813">Transport</keyword>
<dbReference type="PANTHER" id="PTHR30505:SF34">
    <property type="entry name" value="FRUCTOSE-LIKE PERMEASE IIC COMPONENT 2"/>
    <property type="match status" value="1"/>
</dbReference>
<dbReference type="GO" id="GO:0090563">
    <property type="term" value="F:protein-phosphocysteine-sugar phosphotransferase activity"/>
    <property type="evidence" value="ECO:0007669"/>
    <property type="project" value="TreeGrafter"/>
</dbReference>
<evidence type="ECO:0000259" key="10">
    <source>
        <dbReference type="PROSITE" id="PS51104"/>
    </source>
</evidence>
<gene>
    <name evidence="11" type="ORF">DO83_09625</name>
</gene>
<feature type="transmembrane region" description="Helical" evidence="9">
    <location>
        <begin position="136"/>
        <end position="158"/>
    </location>
</feature>
<dbReference type="RefSeq" id="WP_077326672.1">
    <property type="nucleotide sequence ID" value="NZ_CP012098.1"/>
</dbReference>
<accession>A0A1Q2C7V9</accession>
<feature type="transmembrane region" description="Helical" evidence="9">
    <location>
        <begin position="278"/>
        <end position="296"/>
    </location>
</feature>
<keyword evidence="7 9" id="KW-1133">Transmembrane helix</keyword>
<evidence type="ECO:0000256" key="1">
    <source>
        <dbReference type="ARBA" id="ARBA00004429"/>
    </source>
</evidence>
<name>A0A1Q2C7V9_ANAHA</name>
<feature type="transmembrane region" description="Helical" evidence="9">
    <location>
        <begin position="178"/>
        <end position="196"/>
    </location>
</feature>
<dbReference type="PANTHER" id="PTHR30505">
    <property type="entry name" value="FRUCTOSE-LIKE PERMEASE"/>
    <property type="match status" value="1"/>
</dbReference>
<dbReference type="InterPro" id="IPR003352">
    <property type="entry name" value="PTS_EIIC"/>
</dbReference>
<dbReference type="Proteomes" id="UP000188159">
    <property type="component" value="Chromosome"/>
</dbReference>
<dbReference type="InterPro" id="IPR006327">
    <property type="entry name" value="PTS_IIC_fruc"/>
</dbReference>
<dbReference type="Pfam" id="PF02378">
    <property type="entry name" value="PTS_EIIC"/>
    <property type="match status" value="1"/>
</dbReference>
<feature type="transmembrane region" description="Helical" evidence="9">
    <location>
        <begin position="107"/>
        <end position="124"/>
    </location>
</feature>
<evidence type="ECO:0000256" key="2">
    <source>
        <dbReference type="ARBA" id="ARBA00022448"/>
    </source>
</evidence>
<reference evidence="11 12" key="1">
    <citation type="journal article" date="2016" name="Sci. Rep.">
        <title>Accelerated dysbiosis of gut microbiota during aggravation of DSS-induced colitis by a butyrate-producing bacterium.</title>
        <authorList>
            <person name="Zhang Q."/>
            <person name="Wu Y."/>
            <person name="Wang J."/>
            <person name="Wu G."/>
            <person name="Long W."/>
            <person name="Xue Z."/>
            <person name="Wang L."/>
            <person name="Zhang X."/>
            <person name="Pang X."/>
            <person name="Zhao Y."/>
            <person name="Zhao L."/>
            <person name="Zhang C."/>
        </authorList>
    </citation>
    <scope>NUCLEOTIDE SEQUENCE [LARGE SCALE GENOMIC DNA]</scope>
    <source>
        <strain evidence="11 12">BPB5</strain>
    </source>
</reference>
<protein>
    <submittedName>
        <fullName evidence="11">PTS sugar transporter</fullName>
    </submittedName>
</protein>